<evidence type="ECO:0000256" key="5">
    <source>
        <dbReference type="ARBA" id="ARBA00022763"/>
    </source>
</evidence>
<dbReference type="GO" id="GO:0006281">
    <property type="term" value="P:DNA repair"/>
    <property type="evidence" value="ECO:0007669"/>
    <property type="project" value="UniProtKB-KW"/>
</dbReference>
<dbReference type="GO" id="GO:0003682">
    <property type="term" value="F:chromatin binding"/>
    <property type="evidence" value="ECO:0000318"/>
    <property type="project" value="GO_Central"/>
</dbReference>
<dbReference type="PANTHER" id="PTHR15679">
    <property type="entry name" value="PCNA-ASSOCIATED FACTOR"/>
    <property type="match status" value="1"/>
</dbReference>
<dbReference type="GO" id="GO:0051726">
    <property type="term" value="P:regulation of cell cycle"/>
    <property type="evidence" value="ECO:0007669"/>
    <property type="project" value="InterPro"/>
</dbReference>
<keyword evidence="5" id="KW-0227">DNA damage</keyword>
<dbReference type="Pfam" id="PF15715">
    <property type="entry name" value="PAF"/>
    <property type="match status" value="1"/>
</dbReference>
<evidence type="ECO:0000256" key="1">
    <source>
        <dbReference type="ARBA" id="ARBA00004123"/>
    </source>
</evidence>
<evidence type="ECO:0000256" key="3">
    <source>
        <dbReference type="ARBA" id="ARBA00013777"/>
    </source>
</evidence>
<protein>
    <recommendedName>
        <fullName evidence="3">PCNA-associated factor</fullName>
    </recommendedName>
    <alternativeName>
        <fullName evidence="8">PCNA-associated factor of 15 kDa</fullName>
    </alternativeName>
    <alternativeName>
        <fullName evidence="9">PCNA-clamp-associated factor</fullName>
    </alternativeName>
</protein>
<evidence type="ECO:0000313" key="12">
    <source>
        <dbReference type="Ensembl" id="ENSMODP00000051386.1"/>
    </source>
</evidence>
<evidence type="ECO:0000313" key="13">
    <source>
        <dbReference type="Proteomes" id="UP000002280"/>
    </source>
</evidence>
<dbReference type="GO" id="GO:0005634">
    <property type="term" value="C:nucleus"/>
    <property type="evidence" value="ECO:0000318"/>
    <property type="project" value="GO_Central"/>
</dbReference>
<sequence>MVWTKADCMPGSFHKVVATQASWKVLGHSSFTNSSPSPPSQKAESKCAGGNRICVSPTPTWQKEIGEFFGMSSKPSEKGNQIPDEAEAGSSSLGKPKRKSCPLLFSFICVYIMYKNSYT</sequence>
<accession>A0A5F8GW40</accession>
<evidence type="ECO:0000256" key="9">
    <source>
        <dbReference type="ARBA" id="ARBA00031186"/>
    </source>
</evidence>
<keyword evidence="13" id="KW-1185">Reference proteome</keyword>
<evidence type="ECO:0000256" key="7">
    <source>
        <dbReference type="ARBA" id="ARBA00023242"/>
    </source>
</evidence>
<evidence type="ECO:0000256" key="8">
    <source>
        <dbReference type="ARBA" id="ARBA00030014"/>
    </source>
</evidence>
<evidence type="ECO:0000256" key="2">
    <source>
        <dbReference type="ARBA" id="ARBA00004556"/>
    </source>
</evidence>
<dbReference type="Ensembl" id="ENSMODT00000014753.3">
    <property type="protein sequence ID" value="ENSMODP00000051386.1"/>
    <property type="gene ID" value="ENSMODG00000011574.3"/>
</dbReference>
<feature type="domain" description="PCNA-associated factor histone-like" evidence="11">
    <location>
        <begin position="1"/>
        <end position="103"/>
    </location>
</feature>
<reference evidence="12" key="2">
    <citation type="submission" date="2025-08" db="UniProtKB">
        <authorList>
            <consortium name="Ensembl"/>
        </authorList>
    </citation>
    <scope>IDENTIFICATION</scope>
</reference>
<feature type="region of interest" description="Disordered" evidence="10">
    <location>
        <begin position="70"/>
        <end position="99"/>
    </location>
</feature>
<keyword evidence="6" id="KW-0234">DNA repair</keyword>
<evidence type="ECO:0000256" key="4">
    <source>
        <dbReference type="ARBA" id="ARBA00022490"/>
    </source>
</evidence>
<dbReference type="OMA" id="WPILAAN"/>
<dbReference type="InParanoid" id="A0A5F8GW40"/>
<dbReference type="GO" id="GO:0048471">
    <property type="term" value="C:perinuclear region of cytoplasm"/>
    <property type="evidence" value="ECO:0007669"/>
    <property type="project" value="UniProtKB-SubCell"/>
</dbReference>
<dbReference type="InterPro" id="IPR031444">
    <property type="entry name" value="PCNA-AF_dom"/>
</dbReference>
<dbReference type="STRING" id="13616.ENSMODP00000051386"/>
<dbReference type="GeneTree" id="ENSGT00510000048252"/>
<dbReference type="PANTHER" id="PTHR15679:SF8">
    <property type="entry name" value="PCNA-ASSOCIATED FACTOR"/>
    <property type="match status" value="1"/>
</dbReference>
<comment type="subcellular location">
    <subcellularLocation>
        <location evidence="2">Cytoplasm</location>
        <location evidence="2">Perinuclear region</location>
    </subcellularLocation>
    <subcellularLocation>
        <location evidence="1">Nucleus</location>
    </subcellularLocation>
</comment>
<reference evidence="12" key="3">
    <citation type="submission" date="2025-09" db="UniProtKB">
        <authorList>
            <consortium name="Ensembl"/>
        </authorList>
    </citation>
    <scope>IDENTIFICATION</scope>
</reference>
<dbReference type="GO" id="GO:0019985">
    <property type="term" value="P:translesion synthesis"/>
    <property type="evidence" value="ECO:0000318"/>
    <property type="project" value="GO_Central"/>
</dbReference>
<dbReference type="AlphaFoldDB" id="A0A5F8GW40"/>
<reference evidence="12 13" key="1">
    <citation type="journal article" date="2007" name="Nature">
        <title>Genome of the marsupial Monodelphis domestica reveals innovation in non-coding sequences.</title>
        <authorList>
            <person name="Mikkelsen T.S."/>
            <person name="Wakefield M.J."/>
            <person name="Aken B."/>
            <person name="Amemiya C.T."/>
            <person name="Chang J.L."/>
            <person name="Duke S."/>
            <person name="Garber M."/>
            <person name="Gentles A.J."/>
            <person name="Goodstadt L."/>
            <person name="Heger A."/>
            <person name="Jurka J."/>
            <person name="Kamal M."/>
            <person name="Mauceli E."/>
            <person name="Searle S.M."/>
            <person name="Sharpe T."/>
            <person name="Baker M.L."/>
            <person name="Batzer M.A."/>
            <person name="Benos P.V."/>
            <person name="Belov K."/>
            <person name="Clamp M."/>
            <person name="Cook A."/>
            <person name="Cuff J."/>
            <person name="Das R."/>
            <person name="Davidow L."/>
            <person name="Deakin J.E."/>
            <person name="Fazzari M.J."/>
            <person name="Glass J.L."/>
            <person name="Grabherr M."/>
            <person name="Greally J.M."/>
            <person name="Gu W."/>
            <person name="Hore T.A."/>
            <person name="Huttley G.A."/>
            <person name="Kleber M."/>
            <person name="Jirtle R.L."/>
            <person name="Koina E."/>
            <person name="Lee J.T."/>
            <person name="Mahony S."/>
            <person name="Marra M.A."/>
            <person name="Miller R.D."/>
            <person name="Nicholls R.D."/>
            <person name="Oda M."/>
            <person name="Papenfuss A.T."/>
            <person name="Parra Z.E."/>
            <person name="Pollock D.D."/>
            <person name="Ray D.A."/>
            <person name="Schein J.E."/>
            <person name="Speed T.P."/>
            <person name="Thompson K."/>
            <person name="VandeBerg J.L."/>
            <person name="Wade C.M."/>
            <person name="Walker J.A."/>
            <person name="Waters P.D."/>
            <person name="Webber C."/>
            <person name="Weidman J.R."/>
            <person name="Xie X."/>
            <person name="Zody M.C."/>
            <person name="Baldwin J."/>
            <person name="Abdouelleil A."/>
            <person name="Abdulkadir J."/>
            <person name="Abebe A."/>
            <person name="Abera B."/>
            <person name="Abreu J."/>
            <person name="Acer S.C."/>
            <person name="Aftuck L."/>
            <person name="Alexander A."/>
            <person name="An P."/>
            <person name="Anderson E."/>
            <person name="Anderson S."/>
            <person name="Arachi H."/>
            <person name="Azer M."/>
            <person name="Bachantsang P."/>
            <person name="Barry A."/>
            <person name="Bayul T."/>
            <person name="Berlin A."/>
            <person name="Bessette D."/>
            <person name="Bloom T."/>
            <person name="Bloom T."/>
            <person name="Boguslavskiy L."/>
            <person name="Bonnet C."/>
            <person name="Boukhgalter B."/>
            <person name="Bourzgui I."/>
            <person name="Brown A."/>
            <person name="Cahill P."/>
            <person name="Channer S."/>
            <person name="Cheshatsang Y."/>
            <person name="Chuda L."/>
            <person name="Citroen M."/>
            <person name="Collymore A."/>
            <person name="Cooke P."/>
            <person name="Costello M."/>
            <person name="D'Aco K."/>
            <person name="Daza R."/>
            <person name="De Haan G."/>
            <person name="DeGray S."/>
            <person name="DeMaso C."/>
            <person name="Dhargay N."/>
            <person name="Dooley K."/>
            <person name="Dooley E."/>
            <person name="Doricent M."/>
            <person name="Dorje P."/>
            <person name="Dorjee K."/>
            <person name="Dupes A."/>
            <person name="Elong R."/>
            <person name="Falk J."/>
            <person name="Farina A."/>
            <person name="Faro S."/>
            <person name="Ferguson D."/>
            <person name="Fisher S."/>
            <person name="Foley C.D."/>
            <person name="Franke A."/>
            <person name="Friedrich D."/>
            <person name="Gadbois L."/>
            <person name="Gearin G."/>
            <person name="Gearin C.R."/>
            <person name="Giannoukos G."/>
            <person name="Goode T."/>
            <person name="Graham J."/>
            <person name="Grandbois E."/>
            <person name="Grewal S."/>
            <person name="Gyaltsen K."/>
            <person name="Hafez N."/>
            <person name="Hagos B."/>
            <person name="Hall J."/>
            <person name="Henson C."/>
            <person name="Hollinger A."/>
            <person name="Honan T."/>
            <person name="Huard M.D."/>
            <person name="Hughes L."/>
            <person name="Hurhula B."/>
            <person name="Husby M.E."/>
            <person name="Kamat A."/>
            <person name="Kanga B."/>
            <person name="Kashin S."/>
            <person name="Khazanovich D."/>
            <person name="Kisner P."/>
            <person name="Lance K."/>
            <person name="Lara M."/>
            <person name="Lee W."/>
            <person name="Lennon N."/>
            <person name="Letendre F."/>
            <person name="LeVine R."/>
            <person name="Lipovsky A."/>
            <person name="Liu X."/>
            <person name="Liu J."/>
            <person name="Liu S."/>
            <person name="Lokyitsang T."/>
            <person name="Lokyitsang Y."/>
            <person name="Lubonja R."/>
            <person name="Lui A."/>
            <person name="MacDonald P."/>
            <person name="Magnisalis V."/>
            <person name="Maru K."/>
            <person name="Matthews C."/>
            <person name="McCusker W."/>
            <person name="McDonough S."/>
            <person name="Mehta T."/>
            <person name="Meldrim J."/>
            <person name="Meneus L."/>
            <person name="Mihai O."/>
            <person name="Mihalev A."/>
            <person name="Mihova T."/>
            <person name="Mittelman R."/>
            <person name="Mlenga V."/>
            <person name="Montmayeur A."/>
            <person name="Mulrain L."/>
            <person name="Navidi A."/>
            <person name="Naylor J."/>
            <person name="Negash T."/>
            <person name="Nguyen T."/>
            <person name="Nguyen N."/>
            <person name="Nicol R."/>
            <person name="Norbu C."/>
            <person name="Norbu N."/>
            <person name="Novod N."/>
            <person name="O'Neill B."/>
            <person name="Osman S."/>
            <person name="Markiewicz E."/>
            <person name="Oyono O.L."/>
            <person name="Patti C."/>
            <person name="Phunkhang P."/>
            <person name="Pierre F."/>
            <person name="Priest M."/>
            <person name="Raghuraman S."/>
            <person name="Rege F."/>
            <person name="Reyes R."/>
            <person name="Rise C."/>
            <person name="Rogov P."/>
            <person name="Ross K."/>
            <person name="Ryan E."/>
            <person name="Settipalli S."/>
            <person name="Shea T."/>
            <person name="Sherpa N."/>
            <person name="Shi L."/>
            <person name="Shih D."/>
            <person name="Sparrow T."/>
            <person name="Spaulding J."/>
            <person name="Stalker J."/>
            <person name="Stange-Thomann N."/>
            <person name="Stavropoulos S."/>
            <person name="Stone C."/>
            <person name="Strader C."/>
            <person name="Tesfaye S."/>
            <person name="Thomson T."/>
            <person name="Thoulutsang Y."/>
            <person name="Thoulutsang D."/>
            <person name="Topham K."/>
            <person name="Topping I."/>
            <person name="Tsamla T."/>
            <person name="Vassiliev H."/>
            <person name="Vo A."/>
            <person name="Wangchuk T."/>
            <person name="Wangdi T."/>
            <person name="Weiand M."/>
            <person name="Wilkinson J."/>
            <person name="Wilson A."/>
            <person name="Yadav S."/>
            <person name="Young G."/>
            <person name="Yu Q."/>
            <person name="Zembek L."/>
            <person name="Zhong D."/>
            <person name="Zimmer A."/>
            <person name="Zwirko Z."/>
            <person name="Jaffe D.B."/>
            <person name="Alvarez P."/>
            <person name="Brockman W."/>
            <person name="Butler J."/>
            <person name="Chin C."/>
            <person name="Gnerre S."/>
            <person name="MacCallum I."/>
            <person name="Graves J.A."/>
            <person name="Ponting C.P."/>
            <person name="Breen M."/>
            <person name="Samollow P.B."/>
            <person name="Lander E.S."/>
            <person name="Lindblad-Toh K."/>
        </authorList>
    </citation>
    <scope>NUCLEOTIDE SEQUENCE [LARGE SCALE GENOMIC DNA]</scope>
</reference>
<evidence type="ECO:0000256" key="10">
    <source>
        <dbReference type="SAM" id="MobiDB-lite"/>
    </source>
</evidence>
<evidence type="ECO:0000256" key="6">
    <source>
        <dbReference type="ARBA" id="ARBA00023204"/>
    </source>
</evidence>
<keyword evidence="7" id="KW-0539">Nucleus</keyword>
<proteinExistence type="predicted"/>
<dbReference type="Proteomes" id="UP000002280">
    <property type="component" value="Chromosome 2"/>
</dbReference>
<name>A0A5F8GW40_MONDO</name>
<dbReference type="Bgee" id="ENSMODG00000011574">
    <property type="expression patterns" value="Expressed in skeleton of lower jaw and 3 other cell types or tissues"/>
</dbReference>
<evidence type="ECO:0000259" key="11">
    <source>
        <dbReference type="Pfam" id="PF15715"/>
    </source>
</evidence>
<organism evidence="12 13">
    <name type="scientific">Monodelphis domestica</name>
    <name type="common">Gray short-tailed opossum</name>
    <dbReference type="NCBI Taxonomy" id="13616"/>
    <lineage>
        <taxon>Eukaryota</taxon>
        <taxon>Metazoa</taxon>
        <taxon>Chordata</taxon>
        <taxon>Craniata</taxon>
        <taxon>Vertebrata</taxon>
        <taxon>Euteleostomi</taxon>
        <taxon>Mammalia</taxon>
        <taxon>Metatheria</taxon>
        <taxon>Didelphimorphia</taxon>
        <taxon>Didelphidae</taxon>
        <taxon>Monodelphis</taxon>
    </lineage>
</organism>
<dbReference type="InterPro" id="IPR040444">
    <property type="entry name" value="PCNA-AF"/>
</dbReference>
<keyword evidence="4" id="KW-0963">Cytoplasm</keyword>